<dbReference type="AlphaFoldDB" id="A0A4Z1HTP5"/>
<protein>
    <submittedName>
        <fullName evidence="1">Uncharacterized protein</fullName>
    </submittedName>
</protein>
<organism evidence="1 2">
    <name type="scientific">Botryotinia convoluta</name>
    <dbReference type="NCBI Taxonomy" id="54673"/>
    <lineage>
        <taxon>Eukaryota</taxon>
        <taxon>Fungi</taxon>
        <taxon>Dikarya</taxon>
        <taxon>Ascomycota</taxon>
        <taxon>Pezizomycotina</taxon>
        <taxon>Leotiomycetes</taxon>
        <taxon>Helotiales</taxon>
        <taxon>Sclerotiniaceae</taxon>
        <taxon>Botryotinia</taxon>
    </lineage>
</organism>
<evidence type="ECO:0000313" key="2">
    <source>
        <dbReference type="Proteomes" id="UP000297527"/>
    </source>
</evidence>
<evidence type="ECO:0000313" key="1">
    <source>
        <dbReference type="EMBL" id="TGO52456.1"/>
    </source>
</evidence>
<name>A0A4Z1HTP5_9HELO</name>
<dbReference type="OrthoDB" id="3543320at2759"/>
<sequence length="83" mass="9879">MAKAEADRWTEESGLANAARGYPYDETFEGRFGLVHRYGCMPQTYTSTFRHNQCADCMDDEDIARIQLQERREIERRRNQWKT</sequence>
<dbReference type="EMBL" id="PQXN01000141">
    <property type="protein sequence ID" value="TGO52456.1"/>
    <property type="molecule type" value="Genomic_DNA"/>
</dbReference>
<comment type="caution">
    <text evidence="1">The sequence shown here is derived from an EMBL/GenBank/DDBJ whole genome shotgun (WGS) entry which is preliminary data.</text>
</comment>
<proteinExistence type="predicted"/>
<gene>
    <name evidence="1" type="ORF">BCON_0141g00290</name>
</gene>
<reference evidence="1 2" key="1">
    <citation type="submission" date="2017-12" db="EMBL/GenBank/DDBJ databases">
        <title>Comparative genomics of Botrytis spp.</title>
        <authorList>
            <person name="Valero-Jimenez C.A."/>
            <person name="Tapia P."/>
            <person name="Veloso J."/>
            <person name="Silva-Moreno E."/>
            <person name="Staats M."/>
            <person name="Valdes J.H."/>
            <person name="Van Kan J.A.L."/>
        </authorList>
    </citation>
    <scope>NUCLEOTIDE SEQUENCE [LARGE SCALE GENOMIC DNA]</scope>
    <source>
        <strain evidence="1 2">MUCL11595</strain>
    </source>
</reference>
<keyword evidence="2" id="KW-1185">Reference proteome</keyword>
<dbReference type="Proteomes" id="UP000297527">
    <property type="component" value="Unassembled WGS sequence"/>
</dbReference>
<accession>A0A4Z1HTP5</accession>